<dbReference type="KEGG" id="sla:SERLADRAFT_403991"/>
<gene>
    <name evidence="3" type="ORF">SERLADRAFT_403991</name>
</gene>
<dbReference type="AlphaFoldDB" id="F8PE36"/>
<feature type="compositionally biased region" description="Polar residues" evidence="1">
    <location>
        <begin position="84"/>
        <end position="93"/>
    </location>
</feature>
<feature type="chain" id="PRO_5003382018" evidence="2">
    <location>
        <begin position="21"/>
        <end position="104"/>
    </location>
</feature>
<sequence>MFGALPVLSLALAAFSAVSARVVPRANPPAGWDTSYLEPYDNYHCRYLAVGCDTQHGTSFFDQCCHPLLATESASSLPSQCQLPSGVTCSNGEPVTASDDGDCT</sequence>
<dbReference type="GeneID" id="18812290"/>
<feature type="region of interest" description="Disordered" evidence="1">
    <location>
        <begin position="84"/>
        <end position="104"/>
    </location>
</feature>
<evidence type="ECO:0000313" key="3">
    <source>
        <dbReference type="EMBL" id="EGO18633.1"/>
    </source>
</evidence>
<feature type="signal peptide" evidence="2">
    <location>
        <begin position="1"/>
        <end position="20"/>
    </location>
</feature>
<proteinExistence type="predicted"/>
<keyword evidence="2" id="KW-0732">Signal</keyword>
<protein>
    <submittedName>
        <fullName evidence="3">Uncharacterized protein</fullName>
    </submittedName>
</protein>
<dbReference type="HOGENOM" id="CLU_2256567_0_0_1"/>
<organism>
    <name type="scientific">Serpula lacrymans var. lacrymans (strain S7.9)</name>
    <name type="common">Dry rot fungus</name>
    <dbReference type="NCBI Taxonomy" id="578457"/>
    <lineage>
        <taxon>Eukaryota</taxon>
        <taxon>Fungi</taxon>
        <taxon>Dikarya</taxon>
        <taxon>Basidiomycota</taxon>
        <taxon>Agaricomycotina</taxon>
        <taxon>Agaricomycetes</taxon>
        <taxon>Agaricomycetidae</taxon>
        <taxon>Boletales</taxon>
        <taxon>Coniophorineae</taxon>
        <taxon>Serpulaceae</taxon>
        <taxon>Serpula</taxon>
    </lineage>
</organism>
<dbReference type="OrthoDB" id="406505at2759"/>
<reference evidence="3" key="1">
    <citation type="submission" date="2011-04" db="EMBL/GenBank/DDBJ databases">
        <title>Evolution of plant cell wall degrading machinery underlies the functional diversity of forest fungi.</title>
        <authorList>
            <consortium name="US DOE Joint Genome Institute (JGI-PGF)"/>
            <person name="Eastwood D.C."/>
            <person name="Floudas D."/>
            <person name="Binder M."/>
            <person name="Majcherczyk A."/>
            <person name="Schneider P."/>
            <person name="Aerts A."/>
            <person name="Asiegbu F.O."/>
            <person name="Baker S.E."/>
            <person name="Barry K."/>
            <person name="Bendiksby M."/>
            <person name="Blumentritt M."/>
            <person name="Coutinho P.M."/>
            <person name="Cullen D."/>
            <person name="Cullen D."/>
            <person name="Gathman A."/>
            <person name="Goodell B."/>
            <person name="Henrissat B."/>
            <person name="Ihrmark K."/>
            <person name="Kauserud H."/>
            <person name="Kohler A."/>
            <person name="LaButti K."/>
            <person name="Lapidus A."/>
            <person name="Lavin J.L."/>
            <person name="Lee Y.-H."/>
            <person name="Lindquist E."/>
            <person name="Lilly W."/>
            <person name="Lucas S."/>
            <person name="Morin E."/>
            <person name="Murat C."/>
            <person name="Oguiza J.A."/>
            <person name="Park J."/>
            <person name="Pisabarro A.G."/>
            <person name="Riley R."/>
            <person name="Rosling A."/>
            <person name="Salamov A."/>
            <person name="Schmidt O."/>
            <person name="Schmutz J."/>
            <person name="Skrede I."/>
            <person name="Stenlid J."/>
            <person name="Wiebenga A."/>
            <person name="Xie X."/>
            <person name="Kues U."/>
            <person name="Hibbett D.S."/>
            <person name="Hoffmeister D."/>
            <person name="Hogberg N."/>
            <person name="Martin F."/>
            <person name="Grigoriev I.V."/>
            <person name="Watkinson S.C."/>
        </authorList>
    </citation>
    <scope>NUCLEOTIDE SEQUENCE</scope>
    <source>
        <strain evidence="3">S7.9</strain>
    </source>
</reference>
<evidence type="ECO:0000256" key="2">
    <source>
        <dbReference type="SAM" id="SignalP"/>
    </source>
</evidence>
<name>F8PE36_SERL9</name>
<feature type="non-terminal residue" evidence="3">
    <location>
        <position position="104"/>
    </location>
</feature>
<dbReference type="RefSeq" id="XP_007324660.1">
    <property type="nucleotide sequence ID" value="XM_007324598.1"/>
</dbReference>
<dbReference type="EMBL" id="GL945447">
    <property type="protein sequence ID" value="EGO18633.1"/>
    <property type="molecule type" value="Genomic_DNA"/>
</dbReference>
<accession>F8PE36</accession>
<evidence type="ECO:0000256" key="1">
    <source>
        <dbReference type="SAM" id="MobiDB-lite"/>
    </source>
</evidence>
<dbReference type="Proteomes" id="UP000008064">
    <property type="component" value="Unassembled WGS sequence"/>
</dbReference>